<dbReference type="GeneID" id="10504796"/>
<dbReference type="KEGG" id="dpp:DICPUDRAFT_37322"/>
<dbReference type="STRING" id="5786.F0ZSP4"/>
<dbReference type="EMBL" id="GL871161">
    <property type="protein sequence ID" value="EGC33044.1"/>
    <property type="molecule type" value="Genomic_DNA"/>
</dbReference>
<gene>
    <name evidence="7" type="ORF">DICPUDRAFT_37322</name>
</gene>
<evidence type="ECO:0000313" key="7">
    <source>
        <dbReference type="EMBL" id="EGC33044.1"/>
    </source>
</evidence>
<dbReference type="Gene3D" id="3.20.20.220">
    <property type="match status" value="1"/>
</dbReference>
<dbReference type="AlphaFoldDB" id="F0ZSP4"/>
<keyword evidence="8" id="KW-1185">Reference proteome</keyword>
<dbReference type="GO" id="GO:0004657">
    <property type="term" value="F:proline dehydrogenase activity"/>
    <property type="evidence" value="ECO:0000318"/>
    <property type="project" value="GO_Central"/>
</dbReference>
<comment type="catalytic activity">
    <reaction evidence="5">
        <text>L-proline + a quinone = (S)-1-pyrroline-5-carboxylate + a quinol + H(+)</text>
        <dbReference type="Rhea" id="RHEA:23784"/>
        <dbReference type="ChEBI" id="CHEBI:15378"/>
        <dbReference type="ChEBI" id="CHEBI:17388"/>
        <dbReference type="ChEBI" id="CHEBI:24646"/>
        <dbReference type="ChEBI" id="CHEBI:60039"/>
        <dbReference type="ChEBI" id="CHEBI:132124"/>
        <dbReference type="EC" id="1.5.5.2"/>
    </reaction>
</comment>
<accession>F0ZSP4</accession>
<evidence type="ECO:0000256" key="3">
    <source>
        <dbReference type="ARBA" id="ARBA00023002"/>
    </source>
</evidence>
<name>F0ZSP4_DICPU</name>
<dbReference type="InterPro" id="IPR029041">
    <property type="entry name" value="FAD-linked_oxidoreductase-like"/>
</dbReference>
<protein>
    <recommendedName>
        <fullName evidence="2 5">Proline dehydrogenase</fullName>
        <ecNumber evidence="2 5">1.5.5.2</ecNumber>
    </recommendedName>
</protein>
<dbReference type="FunCoup" id="F0ZSP4">
    <property type="interactions" value="260"/>
</dbReference>
<dbReference type="OMA" id="GPLKKYH"/>
<keyword evidence="4 5" id="KW-0642">Proline metabolism</keyword>
<dbReference type="SUPFAM" id="SSF51730">
    <property type="entry name" value="FAD-linked oxidoreductase"/>
    <property type="match status" value="1"/>
</dbReference>
<evidence type="ECO:0000256" key="1">
    <source>
        <dbReference type="ARBA" id="ARBA00005869"/>
    </source>
</evidence>
<dbReference type="RefSeq" id="XP_003290433.1">
    <property type="nucleotide sequence ID" value="XM_003290385.1"/>
</dbReference>
<dbReference type="InterPro" id="IPR015659">
    <property type="entry name" value="Proline_oxidase"/>
</dbReference>
<dbReference type="PANTHER" id="PTHR13914">
    <property type="entry name" value="PROLINE OXIDASE"/>
    <property type="match status" value="1"/>
</dbReference>
<evidence type="ECO:0000259" key="6">
    <source>
        <dbReference type="Pfam" id="PF01619"/>
    </source>
</evidence>
<sequence>MDTHITRSSIAGIPVPTLLDENQTLHQQNEYQDTPPTTSNSNKNNNNKYDLDTSKLYVSKTTNELLFTYLILKACSFPIISNNGQFLFDLSKKLGLSLPVNFFVKHTFFKQFCAGETIKETETFSKKLNKLGIGSILDYSIEESDIDGSGYDSVANVIIETVKIAAQNPTLSFSCVKFTGLVSPSILERLNQLVSSVSVDVTNLPEVAIKNPIQFYKDILASNSEFKSIYTSDEIRQLEEFVNRAERIFIECNKYGVPILLDAEQSYYQVAIHQLAMAFSYKYNREKPIIYNTYQMYLVQGMDILKQHLEMSKKLNFKLGAKIVRGAYMVTESERANKLHYENPIQPTLQDTHNNYNGAVDFLLREIRNDKDSMGLMIASHNEDSVKLGTRLIKEYGIDPSNPNVQFGQLFGMADFLTNSIVAQKQRVFKYVPFGPVNEVLPYLVRRMHENKGFVGSNSEKELYYLKKEISRRIFGSK</sequence>
<dbReference type="InterPro" id="IPR002872">
    <property type="entry name" value="Proline_DH_dom"/>
</dbReference>
<keyword evidence="5" id="KW-0274">FAD</keyword>
<reference evidence="8" key="1">
    <citation type="journal article" date="2011" name="Genome Biol.">
        <title>Comparative genomics of the social amoebae Dictyostelium discoideum and Dictyostelium purpureum.</title>
        <authorList>
            <consortium name="US DOE Joint Genome Institute (JGI-PGF)"/>
            <person name="Sucgang R."/>
            <person name="Kuo A."/>
            <person name="Tian X."/>
            <person name="Salerno W."/>
            <person name="Parikh A."/>
            <person name="Feasley C.L."/>
            <person name="Dalin E."/>
            <person name="Tu H."/>
            <person name="Huang E."/>
            <person name="Barry K."/>
            <person name="Lindquist E."/>
            <person name="Shapiro H."/>
            <person name="Bruce D."/>
            <person name="Schmutz J."/>
            <person name="Salamov A."/>
            <person name="Fey P."/>
            <person name="Gaudet P."/>
            <person name="Anjard C."/>
            <person name="Babu M.M."/>
            <person name="Basu S."/>
            <person name="Bushmanova Y."/>
            <person name="van der Wel H."/>
            <person name="Katoh-Kurasawa M."/>
            <person name="Dinh C."/>
            <person name="Coutinho P.M."/>
            <person name="Saito T."/>
            <person name="Elias M."/>
            <person name="Schaap P."/>
            <person name="Kay R.R."/>
            <person name="Henrissat B."/>
            <person name="Eichinger L."/>
            <person name="Rivero F."/>
            <person name="Putnam N.H."/>
            <person name="West C.M."/>
            <person name="Loomis W.F."/>
            <person name="Chisholm R.L."/>
            <person name="Shaulsky G."/>
            <person name="Strassmann J.E."/>
            <person name="Queller D.C."/>
            <person name="Kuspa A."/>
            <person name="Grigoriev I.V."/>
        </authorList>
    </citation>
    <scope>NUCLEOTIDE SEQUENCE [LARGE SCALE GENOMIC DNA]</scope>
    <source>
        <strain evidence="8">QSDP1</strain>
    </source>
</reference>
<dbReference type="GO" id="GO:0010133">
    <property type="term" value="P:L-proline catabolic process to L-glutamate"/>
    <property type="evidence" value="ECO:0000318"/>
    <property type="project" value="GO_Central"/>
</dbReference>
<evidence type="ECO:0000256" key="4">
    <source>
        <dbReference type="ARBA" id="ARBA00023062"/>
    </source>
</evidence>
<keyword evidence="3 5" id="KW-0560">Oxidoreductase</keyword>
<dbReference type="EC" id="1.5.5.2" evidence="2 5"/>
<comment type="function">
    <text evidence="5">Converts proline to delta-1-pyrroline-5-carboxylate.</text>
</comment>
<evidence type="ECO:0000256" key="5">
    <source>
        <dbReference type="RuleBase" id="RU364054"/>
    </source>
</evidence>
<organism evidence="7 8">
    <name type="scientific">Dictyostelium purpureum</name>
    <name type="common">Slime mold</name>
    <dbReference type="NCBI Taxonomy" id="5786"/>
    <lineage>
        <taxon>Eukaryota</taxon>
        <taxon>Amoebozoa</taxon>
        <taxon>Evosea</taxon>
        <taxon>Eumycetozoa</taxon>
        <taxon>Dictyostelia</taxon>
        <taxon>Dictyosteliales</taxon>
        <taxon>Dictyosteliaceae</taxon>
        <taxon>Dictyostelium</taxon>
    </lineage>
</organism>
<dbReference type="OrthoDB" id="5464at2759"/>
<proteinExistence type="inferred from homology"/>
<evidence type="ECO:0000313" key="8">
    <source>
        <dbReference type="Proteomes" id="UP000001064"/>
    </source>
</evidence>
<dbReference type="Pfam" id="PF01619">
    <property type="entry name" value="Pro_dh"/>
    <property type="match status" value="1"/>
</dbReference>
<dbReference type="GO" id="GO:0071949">
    <property type="term" value="F:FAD binding"/>
    <property type="evidence" value="ECO:0000318"/>
    <property type="project" value="GO_Central"/>
</dbReference>
<dbReference type="Proteomes" id="UP000001064">
    <property type="component" value="Unassembled WGS sequence"/>
</dbReference>
<evidence type="ECO:0000256" key="2">
    <source>
        <dbReference type="ARBA" id="ARBA00012695"/>
    </source>
</evidence>
<comment type="cofactor">
    <cofactor evidence="5">
        <name>FAD</name>
        <dbReference type="ChEBI" id="CHEBI:57692"/>
    </cofactor>
</comment>
<feature type="domain" description="Proline dehydrogenase" evidence="6">
    <location>
        <begin position="126"/>
        <end position="453"/>
    </location>
</feature>
<keyword evidence="5" id="KW-0285">Flavoprotein</keyword>
<dbReference type="PANTHER" id="PTHR13914:SF0">
    <property type="entry name" value="PROLINE DEHYDROGENASE 1, MITOCHONDRIAL"/>
    <property type="match status" value="1"/>
</dbReference>
<comment type="similarity">
    <text evidence="1 5">Belongs to the proline oxidase family.</text>
</comment>
<dbReference type="VEuPathDB" id="AmoebaDB:DICPUDRAFT_37322"/>
<dbReference type="InParanoid" id="F0ZSP4"/>
<dbReference type="GO" id="GO:0005739">
    <property type="term" value="C:mitochondrion"/>
    <property type="evidence" value="ECO:0000318"/>
    <property type="project" value="GO_Central"/>
</dbReference>
<dbReference type="eggNOG" id="KOG0186">
    <property type="taxonomic scope" value="Eukaryota"/>
</dbReference>